<dbReference type="SMART" id="SM00116">
    <property type="entry name" value="CBS"/>
    <property type="match status" value="2"/>
</dbReference>
<dbReference type="PANTHER" id="PTHR43080">
    <property type="entry name" value="CBS DOMAIN-CONTAINING PROTEIN CBSX3, MITOCHONDRIAL"/>
    <property type="match status" value="1"/>
</dbReference>
<name>A0A1M5N4A3_9BRAD</name>
<organism evidence="4 5">
    <name type="scientific">Bradyrhizobium erythrophlei</name>
    <dbReference type="NCBI Taxonomy" id="1437360"/>
    <lineage>
        <taxon>Bacteria</taxon>
        <taxon>Pseudomonadati</taxon>
        <taxon>Pseudomonadota</taxon>
        <taxon>Alphaproteobacteria</taxon>
        <taxon>Hyphomicrobiales</taxon>
        <taxon>Nitrobacteraceae</taxon>
        <taxon>Bradyrhizobium</taxon>
    </lineage>
</organism>
<dbReference type="AlphaFoldDB" id="A0A1M5N4A3"/>
<evidence type="ECO:0000256" key="2">
    <source>
        <dbReference type="PROSITE-ProRule" id="PRU00703"/>
    </source>
</evidence>
<protein>
    <submittedName>
        <fullName evidence="4">CBS domain-containing protein</fullName>
    </submittedName>
</protein>
<evidence type="ECO:0000259" key="3">
    <source>
        <dbReference type="PROSITE" id="PS51371"/>
    </source>
</evidence>
<dbReference type="PROSITE" id="PS51371">
    <property type="entry name" value="CBS"/>
    <property type="match status" value="2"/>
</dbReference>
<dbReference type="Gene3D" id="3.10.580.10">
    <property type="entry name" value="CBS-domain"/>
    <property type="match status" value="2"/>
</dbReference>
<evidence type="ECO:0000313" key="4">
    <source>
        <dbReference type="EMBL" id="SHG84390.1"/>
    </source>
</evidence>
<dbReference type="PANTHER" id="PTHR43080:SF26">
    <property type="entry name" value="REGULATORY PROTEIN"/>
    <property type="match status" value="1"/>
</dbReference>
<feature type="domain" description="CBS" evidence="3">
    <location>
        <begin position="87"/>
        <end position="143"/>
    </location>
</feature>
<dbReference type="Proteomes" id="UP000190675">
    <property type="component" value="Chromosome I"/>
</dbReference>
<dbReference type="InterPro" id="IPR046342">
    <property type="entry name" value="CBS_dom_sf"/>
</dbReference>
<accession>A0A1M5N4A3</accession>
<evidence type="ECO:0000313" key="5">
    <source>
        <dbReference type="Proteomes" id="UP000190675"/>
    </source>
</evidence>
<keyword evidence="1 2" id="KW-0129">CBS domain</keyword>
<dbReference type="InterPro" id="IPR000644">
    <property type="entry name" value="CBS_dom"/>
</dbReference>
<evidence type="ECO:0000256" key="1">
    <source>
        <dbReference type="ARBA" id="ARBA00023122"/>
    </source>
</evidence>
<dbReference type="SUPFAM" id="SSF54631">
    <property type="entry name" value="CBS-domain pair"/>
    <property type="match status" value="1"/>
</dbReference>
<proteinExistence type="predicted"/>
<dbReference type="EMBL" id="LT670818">
    <property type="protein sequence ID" value="SHG84390.1"/>
    <property type="molecule type" value="Genomic_DNA"/>
</dbReference>
<sequence length="143" mass="16359">MALYKFLEQTVAGYMTRAAKTVTRERTVRELSDMFERDDFNSYPVEEDGQVIGIVTKFDILKCFIFTPSQMVPPYEQLMSRTVGDVMTSEFIYVRTDTKLTRVLQLMVDHRIRSVPAIDDEHRLAGIIARRDVLKALADCSGG</sequence>
<gene>
    <name evidence="4" type="ORF">SAMN05444169_4410</name>
</gene>
<dbReference type="Pfam" id="PF00571">
    <property type="entry name" value="CBS"/>
    <property type="match status" value="2"/>
</dbReference>
<feature type="domain" description="CBS" evidence="3">
    <location>
        <begin position="15"/>
        <end position="71"/>
    </location>
</feature>
<reference evidence="4 5" key="1">
    <citation type="submission" date="2016-11" db="EMBL/GenBank/DDBJ databases">
        <authorList>
            <person name="Jaros S."/>
            <person name="Januszkiewicz K."/>
            <person name="Wedrychowicz H."/>
        </authorList>
    </citation>
    <scope>NUCLEOTIDE SEQUENCE [LARGE SCALE GENOMIC DNA]</scope>
    <source>
        <strain evidence="4 5">GAS242</strain>
    </source>
</reference>
<dbReference type="InterPro" id="IPR051257">
    <property type="entry name" value="Diverse_CBS-Domain"/>
</dbReference>